<dbReference type="InterPro" id="IPR001424">
    <property type="entry name" value="SOD_Cu_Zn_dom"/>
</dbReference>
<comment type="caution">
    <text evidence="5">The sequence shown here is derived from an EMBL/GenBank/DDBJ whole genome shotgun (WGS) entry which is preliminary data.</text>
</comment>
<dbReference type="InterPro" id="IPR024134">
    <property type="entry name" value="SOD_Cu/Zn_/chaperone"/>
</dbReference>
<dbReference type="AlphaFoldDB" id="A0A8H9IPT3"/>
<dbReference type="EMBL" id="BMZN01000003">
    <property type="protein sequence ID" value="GHC50141.1"/>
    <property type="molecule type" value="Genomic_DNA"/>
</dbReference>
<dbReference type="Pfam" id="PF00080">
    <property type="entry name" value="Sod_Cu"/>
    <property type="match status" value="1"/>
</dbReference>
<keyword evidence="6" id="KW-1185">Reference proteome</keyword>
<feature type="region of interest" description="Disordered" evidence="2">
    <location>
        <begin position="84"/>
        <end position="114"/>
    </location>
</feature>
<reference evidence="6" key="1">
    <citation type="journal article" date="2019" name="Int. J. Syst. Evol. Microbiol.">
        <title>The Global Catalogue of Microorganisms (GCM) 10K type strain sequencing project: providing services to taxonomists for standard genome sequencing and annotation.</title>
        <authorList>
            <consortium name="The Broad Institute Genomics Platform"/>
            <consortium name="The Broad Institute Genome Sequencing Center for Infectious Disease"/>
            <person name="Wu L."/>
            <person name="Ma J."/>
        </authorList>
    </citation>
    <scope>NUCLEOTIDE SEQUENCE [LARGE SCALE GENOMIC DNA]</scope>
    <source>
        <strain evidence="6">KCTC 42083</strain>
    </source>
</reference>
<feature type="compositionally biased region" description="Basic and acidic residues" evidence="2">
    <location>
        <begin position="102"/>
        <end position="112"/>
    </location>
</feature>
<comment type="similarity">
    <text evidence="1">Belongs to the Cu-Zn superoxide dismutase family.</text>
</comment>
<name>A0A8H9IPT3_9BURK</name>
<dbReference type="GO" id="GO:0005507">
    <property type="term" value="F:copper ion binding"/>
    <property type="evidence" value="ECO:0007669"/>
    <property type="project" value="InterPro"/>
</dbReference>
<feature type="domain" description="Superoxide dismutase copper/zinc binding" evidence="4">
    <location>
        <begin position="48"/>
        <end position="181"/>
    </location>
</feature>
<accession>A0A8H9IPT3</accession>
<evidence type="ECO:0000259" key="4">
    <source>
        <dbReference type="Pfam" id="PF00080"/>
    </source>
</evidence>
<dbReference type="SUPFAM" id="SSF49329">
    <property type="entry name" value="Cu,Zn superoxide dismutase-like"/>
    <property type="match status" value="1"/>
</dbReference>
<dbReference type="GO" id="GO:0006801">
    <property type="term" value="P:superoxide metabolic process"/>
    <property type="evidence" value="ECO:0007669"/>
    <property type="project" value="InterPro"/>
</dbReference>
<dbReference type="PANTHER" id="PTHR10003">
    <property type="entry name" value="SUPEROXIDE DISMUTASE CU-ZN -RELATED"/>
    <property type="match status" value="1"/>
</dbReference>
<organism evidence="5 6">
    <name type="scientific">Alcaligenes pakistanensis</name>
    <dbReference type="NCBI Taxonomy" id="1482717"/>
    <lineage>
        <taxon>Bacteria</taxon>
        <taxon>Pseudomonadati</taxon>
        <taxon>Pseudomonadota</taxon>
        <taxon>Betaproteobacteria</taxon>
        <taxon>Burkholderiales</taxon>
        <taxon>Alcaligenaceae</taxon>
        <taxon>Alcaligenes</taxon>
    </lineage>
</organism>
<evidence type="ECO:0000313" key="6">
    <source>
        <dbReference type="Proteomes" id="UP000608923"/>
    </source>
</evidence>
<proteinExistence type="inferred from homology"/>
<feature type="chain" id="PRO_5034032325" evidence="3">
    <location>
        <begin position="30"/>
        <end position="182"/>
    </location>
</feature>
<sequence>MRFSSVYARFALVAATAGTSLALAAPALADVTIPMKMATKDGAGDTIGQVTVSQTQYGLVFTPDLQKLQAGVHGFHVHENLSCEPSDKDGKITPAGAAGGHLDPDKTGKHDFPWGNGHLGDLPGLYVNADGSASTPVLAPRLKSLDQIKGHALMIHEGGDNHSDHPAPLGGGAGRIACGVIQ</sequence>
<dbReference type="Gene3D" id="2.60.40.200">
    <property type="entry name" value="Superoxide dismutase, copper/zinc binding domain"/>
    <property type="match status" value="1"/>
</dbReference>
<evidence type="ECO:0000256" key="3">
    <source>
        <dbReference type="SAM" id="SignalP"/>
    </source>
</evidence>
<gene>
    <name evidence="5" type="ORF">GCM10010096_22610</name>
</gene>
<evidence type="ECO:0000256" key="1">
    <source>
        <dbReference type="ARBA" id="ARBA00010457"/>
    </source>
</evidence>
<evidence type="ECO:0000256" key="2">
    <source>
        <dbReference type="SAM" id="MobiDB-lite"/>
    </source>
</evidence>
<dbReference type="NCBIfam" id="NF007628">
    <property type="entry name" value="PRK10290.1"/>
    <property type="match status" value="1"/>
</dbReference>
<dbReference type="CDD" id="cd00305">
    <property type="entry name" value="Cu-Zn_Superoxide_Dismutase"/>
    <property type="match status" value="1"/>
</dbReference>
<dbReference type="RefSeq" id="WP_189392646.1">
    <property type="nucleotide sequence ID" value="NZ_BMZN01000003.1"/>
</dbReference>
<feature type="signal peptide" evidence="3">
    <location>
        <begin position="1"/>
        <end position="29"/>
    </location>
</feature>
<dbReference type="Proteomes" id="UP000608923">
    <property type="component" value="Unassembled WGS sequence"/>
</dbReference>
<dbReference type="InterPro" id="IPR036423">
    <property type="entry name" value="SOD-like_Cu/Zn_dom_sf"/>
</dbReference>
<keyword evidence="3" id="KW-0732">Signal</keyword>
<evidence type="ECO:0000313" key="5">
    <source>
        <dbReference type="EMBL" id="GHC50141.1"/>
    </source>
</evidence>
<protein>
    <submittedName>
        <fullName evidence="5">Superoxide dismutase [Cu-Zn]</fullName>
    </submittedName>
</protein>